<dbReference type="Proteomes" id="UP001476247">
    <property type="component" value="Unassembled WGS sequence"/>
</dbReference>
<name>A0ABP9YDQ2_9FUNG</name>
<evidence type="ECO:0000313" key="1">
    <source>
        <dbReference type="EMBL" id="GAA5805089.1"/>
    </source>
</evidence>
<dbReference type="EMBL" id="BAABUJ010000041">
    <property type="protein sequence ID" value="GAA5805089.1"/>
    <property type="molecule type" value="Genomic_DNA"/>
</dbReference>
<proteinExistence type="predicted"/>
<accession>A0ABP9YDQ2</accession>
<comment type="caution">
    <text evidence="1">The sequence shown here is derived from an EMBL/GenBank/DDBJ whole genome shotgun (WGS) entry which is preliminary data.</text>
</comment>
<evidence type="ECO:0000313" key="2">
    <source>
        <dbReference type="Proteomes" id="UP001476247"/>
    </source>
</evidence>
<keyword evidence="2" id="KW-1185">Reference proteome</keyword>
<reference evidence="1 2" key="1">
    <citation type="submission" date="2024-04" db="EMBL/GenBank/DDBJ databases">
        <title>genome sequences of Mucor flavus KT1a and Helicostylum pulchrum KT1b strains isolation_sourced from the surface of a dry-aged beef.</title>
        <authorList>
            <person name="Toyotome T."/>
            <person name="Hosono M."/>
            <person name="Torimaru M."/>
            <person name="Fukuda K."/>
            <person name="Mikami N."/>
        </authorList>
    </citation>
    <scope>NUCLEOTIDE SEQUENCE [LARGE SCALE GENOMIC DNA]</scope>
    <source>
        <strain evidence="1 2">KT1b</strain>
    </source>
</reference>
<gene>
    <name evidence="1" type="ORF">HPULCUR_010602</name>
</gene>
<organism evidence="1 2">
    <name type="scientific">Helicostylum pulchrum</name>
    <dbReference type="NCBI Taxonomy" id="562976"/>
    <lineage>
        <taxon>Eukaryota</taxon>
        <taxon>Fungi</taxon>
        <taxon>Fungi incertae sedis</taxon>
        <taxon>Mucoromycota</taxon>
        <taxon>Mucoromycotina</taxon>
        <taxon>Mucoromycetes</taxon>
        <taxon>Mucorales</taxon>
        <taxon>Mucorineae</taxon>
        <taxon>Mucoraceae</taxon>
        <taxon>Helicostylum</taxon>
    </lineage>
</organism>
<sequence length="216" mass="24799">MEDSIEKSTSMNTLSTSNNDNKKVMAVKSSIIGIGRKPQYLSNLKKLVHDVHVIVTHTYSFIRYIFIQEPNLNLEEYAVQSFYKEVFLSLLDAKVQSIERLSNKVKKCRDLIYKYKISYLKDSSFTLIKITNAQQIASYEATKIQTAYNNALILHFGNKLRMVIDKLIVLKHRISQLTTDLKKKGYSKEEIKSKIKSDIVDPATILKLAISSRNTD</sequence>
<protein>
    <submittedName>
        <fullName evidence="1">Uncharacterized protein</fullName>
    </submittedName>
</protein>